<feature type="region of interest" description="Disordered" evidence="1">
    <location>
        <begin position="1"/>
        <end position="26"/>
    </location>
</feature>
<organism evidence="2 3">
    <name type="scientific">Corchorus capsularis</name>
    <name type="common">Jute</name>
    <dbReference type="NCBI Taxonomy" id="210143"/>
    <lineage>
        <taxon>Eukaryota</taxon>
        <taxon>Viridiplantae</taxon>
        <taxon>Streptophyta</taxon>
        <taxon>Embryophyta</taxon>
        <taxon>Tracheophyta</taxon>
        <taxon>Spermatophyta</taxon>
        <taxon>Magnoliopsida</taxon>
        <taxon>eudicotyledons</taxon>
        <taxon>Gunneridae</taxon>
        <taxon>Pentapetalae</taxon>
        <taxon>rosids</taxon>
        <taxon>malvids</taxon>
        <taxon>Malvales</taxon>
        <taxon>Malvaceae</taxon>
        <taxon>Grewioideae</taxon>
        <taxon>Apeibeae</taxon>
        <taxon>Corchorus</taxon>
    </lineage>
</organism>
<feature type="region of interest" description="Disordered" evidence="1">
    <location>
        <begin position="45"/>
        <end position="65"/>
    </location>
</feature>
<evidence type="ECO:0000256" key="1">
    <source>
        <dbReference type="SAM" id="MobiDB-lite"/>
    </source>
</evidence>
<accession>A0A1R3K9K3</accession>
<sequence length="65" mass="7770">PSYLRKEIVNTQPKRKDQPEFSKKAPPLYSKERLFKTTIHTRIGKLTSEQYRKKEVSHKSNKRGR</sequence>
<name>A0A1R3K9K3_COCAP</name>
<evidence type="ECO:0000313" key="3">
    <source>
        <dbReference type="Proteomes" id="UP000188268"/>
    </source>
</evidence>
<protein>
    <submittedName>
        <fullName evidence="2">Uncharacterized protein</fullName>
    </submittedName>
</protein>
<feature type="non-terminal residue" evidence="2">
    <location>
        <position position="1"/>
    </location>
</feature>
<dbReference type="Proteomes" id="UP000188268">
    <property type="component" value="Unassembled WGS sequence"/>
</dbReference>
<dbReference type="Gramene" id="OMP03736">
    <property type="protein sequence ID" value="OMP03736"/>
    <property type="gene ID" value="CCACVL1_02279"/>
</dbReference>
<dbReference type="AlphaFoldDB" id="A0A1R3K9K3"/>
<dbReference type="EMBL" id="AWWV01005976">
    <property type="protein sequence ID" value="OMP03736.1"/>
    <property type="molecule type" value="Genomic_DNA"/>
</dbReference>
<feature type="compositionally biased region" description="Basic and acidic residues" evidence="1">
    <location>
        <begin position="1"/>
        <end position="23"/>
    </location>
</feature>
<keyword evidence="3" id="KW-1185">Reference proteome</keyword>
<evidence type="ECO:0000313" key="2">
    <source>
        <dbReference type="EMBL" id="OMP03736.1"/>
    </source>
</evidence>
<reference evidence="2 3" key="1">
    <citation type="submission" date="2013-09" db="EMBL/GenBank/DDBJ databases">
        <title>Corchorus capsularis genome sequencing.</title>
        <authorList>
            <person name="Alam M."/>
            <person name="Haque M.S."/>
            <person name="Islam M.S."/>
            <person name="Emdad E.M."/>
            <person name="Islam M.M."/>
            <person name="Ahmed B."/>
            <person name="Halim A."/>
            <person name="Hossen Q.M.M."/>
            <person name="Hossain M.Z."/>
            <person name="Ahmed R."/>
            <person name="Khan M.M."/>
            <person name="Islam R."/>
            <person name="Rashid M.M."/>
            <person name="Khan S.A."/>
            <person name="Rahman M.S."/>
            <person name="Alam M."/>
        </authorList>
    </citation>
    <scope>NUCLEOTIDE SEQUENCE [LARGE SCALE GENOMIC DNA]</scope>
    <source>
        <strain evidence="3">cv. CVL-1</strain>
        <tissue evidence="2">Whole seedling</tissue>
    </source>
</reference>
<proteinExistence type="predicted"/>
<gene>
    <name evidence="2" type="ORF">CCACVL1_02279</name>
</gene>
<comment type="caution">
    <text evidence="2">The sequence shown here is derived from an EMBL/GenBank/DDBJ whole genome shotgun (WGS) entry which is preliminary data.</text>
</comment>